<proteinExistence type="predicted"/>
<dbReference type="Proteomes" id="UP001140234">
    <property type="component" value="Unassembled WGS sequence"/>
</dbReference>
<organism evidence="1 2">
    <name type="scientific">Coemansia nantahalensis</name>
    <dbReference type="NCBI Taxonomy" id="2789366"/>
    <lineage>
        <taxon>Eukaryota</taxon>
        <taxon>Fungi</taxon>
        <taxon>Fungi incertae sedis</taxon>
        <taxon>Zoopagomycota</taxon>
        <taxon>Kickxellomycotina</taxon>
        <taxon>Kickxellomycetes</taxon>
        <taxon>Kickxellales</taxon>
        <taxon>Kickxellaceae</taxon>
        <taxon>Coemansia</taxon>
    </lineage>
</organism>
<dbReference type="EMBL" id="JANBUJ010002024">
    <property type="protein sequence ID" value="KAJ2765389.1"/>
    <property type="molecule type" value="Genomic_DNA"/>
</dbReference>
<evidence type="ECO:0000313" key="2">
    <source>
        <dbReference type="Proteomes" id="UP001140234"/>
    </source>
</evidence>
<protein>
    <submittedName>
        <fullName evidence="1">Biotin holocarboxylase synthetase</fullName>
    </submittedName>
</protein>
<feature type="non-terminal residue" evidence="1">
    <location>
        <position position="532"/>
    </location>
</feature>
<accession>A0ACC1JQV0</accession>
<comment type="caution">
    <text evidence="1">The sequence shown here is derived from an EMBL/GenBank/DDBJ whole genome shotgun (WGS) entry which is preliminary data.</text>
</comment>
<sequence>MAALNVLVYSGPGVGLSAHAFLLRTLRQFLSHRYAVMPVGPEALGREPWESKTAVLVVPGGRDLPYAEAMNGKINARIKAWVRKGGRYLGFCAGGYYGSARCEFEPGTPMAVVGDRELGLFPGTCVGCAYPGYSYTTEDGARAVEVTVEQAAFSVPGAAWKSDPAQIRVYYNGGGYFLTGDLAGRDPADDTVTVLARYPPDVTDPHDRATRVTGAPALISCKVGAGMAILTGLHPEYAWDYLAPSSYTRPHNRTLVAQLRSHDAHRRRLMGAMLGHMGLDVDPEALVDSPDLQHSLCEPRATPMFLVPARVSGVADIANTLYALNGIATQQGNRGLAGAVDRVLQDTIEDIHVTNSSPGSGRRRVDAGYQDAVFQPADPEPVPENACATSTVCESSGGRRHSLLVLCTQETLPGTAETPRFNMQQAIEYMRHARAHTAGSWLMYADTTFSTQTFLEKNSRLQAQLPDGTVFVATRQLAGRGRGRNAWISPAGCLQFTMLVRHPDLKQAPVVMMQYIMSLAAVEAVKALPGYE</sequence>
<name>A0ACC1JQV0_9FUNG</name>
<keyword evidence="2" id="KW-1185">Reference proteome</keyword>
<reference evidence="1" key="1">
    <citation type="submission" date="2022-07" db="EMBL/GenBank/DDBJ databases">
        <title>Phylogenomic reconstructions and comparative analyses of Kickxellomycotina fungi.</title>
        <authorList>
            <person name="Reynolds N.K."/>
            <person name="Stajich J.E."/>
            <person name="Barry K."/>
            <person name="Grigoriev I.V."/>
            <person name="Crous P."/>
            <person name="Smith M.E."/>
        </authorList>
    </citation>
    <scope>NUCLEOTIDE SEQUENCE</scope>
    <source>
        <strain evidence="1">CBS 109366</strain>
    </source>
</reference>
<gene>
    <name evidence="1" type="primary">BPL1_4</name>
    <name evidence="1" type="ORF">IWQ57_004796</name>
</gene>
<evidence type="ECO:0000313" key="1">
    <source>
        <dbReference type="EMBL" id="KAJ2765389.1"/>
    </source>
</evidence>